<dbReference type="Gene3D" id="3.30.70.360">
    <property type="match status" value="1"/>
</dbReference>
<gene>
    <name evidence="1" type="ORF">DFH08DRAFT_657891</name>
</gene>
<proteinExistence type="predicted"/>
<protein>
    <submittedName>
        <fullName evidence="1">Uncharacterized protein</fullName>
    </submittedName>
</protein>
<dbReference type="PANTHER" id="PTHR30575">
    <property type="entry name" value="PEPTIDASE M20"/>
    <property type="match status" value="1"/>
</dbReference>
<dbReference type="InterPro" id="IPR052030">
    <property type="entry name" value="Peptidase_M20/M20A_hydrolases"/>
</dbReference>
<feature type="non-terminal residue" evidence="1">
    <location>
        <position position="1"/>
    </location>
</feature>
<dbReference type="GO" id="GO:0016805">
    <property type="term" value="F:dipeptidase activity"/>
    <property type="evidence" value="ECO:0007669"/>
    <property type="project" value="TreeGrafter"/>
</dbReference>
<evidence type="ECO:0000313" key="2">
    <source>
        <dbReference type="Proteomes" id="UP001218218"/>
    </source>
</evidence>
<evidence type="ECO:0000313" key="1">
    <source>
        <dbReference type="EMBL" id="KAJ7337395.1"/>
    </source>
</evidence>
<dbReference type="Proteomes" id="UP001218218">
    <property type="component" value="Unassembled WGS sequence"/>
</dbReference>
<keyword evidence="2" id="KW-1185">Reference proteome</keyword>
<dbReference type="EMBL" id="JARIHO010000029">
    <property type="protein sequence ID" value="KAJ7337395.1"/>
    <property type="molecule type" value="Genomic_DNA"/>
</dbReference>
<reference evidence="1" key="1">
    <citation type="submission" date="2023-03" db="EMBL/GenBank/DDBJ databases">
        <title>Massive genome expansion in bonnet fungi (Mycena s.s.) driven by repeated elements and novel gene families across ecological guilds.</title>
        <authorList>
            <consortium name="Lawrence Berkeley National Laboratory"/>
            <person name="Harder C.B."/>
            <person name="Miyauchi S."/>
            <person name="Viragh M."/>
            <person name="Kuo A."/>
            <person name="Thoen E."/>
            <person name="Andreopoulos B."/>
            <person name="Lu D."/>
            <person name="Skrede I."/>
            <person name="Drula E."/>
            <person name="Henrissat B."/>
            <person name="Morin E."/>
            <person name="Kohler A."/>
            <person name="Barry K."/>
            <person name="LaButti K."/>
            <person name="Morin E."/>
            <person name="Salamov A."/>
            <person name="Lipzen A."/>
            <person name="Mereny Z."/>
            <person name="Hegedus B."/>
            <person name="Baldrian P."/>
            <person name="Stursova M."/>
            <person name="Weitz H."/>
            <person name="Taylor A."/>
            <person name="Grigoriev I.V."/>
            <person name="Nagy L.G."/>
            <person name="Martin F."/>
            <person name="Kauserud H."/>
        </authorList>
    </citation>
    <scope>NUCLEOTIDE SEQUENCE</scope>
    <source>
        <strain evidence="1">CBHHK002</strain>
    </source>
</reference>
<name>A0AAD7ELK8_9AGAR</name>
<feature type="non-terminal residue" evidence="1">
    <location>
        <position position="91"/>
    </location>
</feature>
<comment type="caution">
    <text evidence="1">The sequence shown here is derived from an EMBL/GenBank/DDBJ whole genome shotgun (WGS) entry which is preliminary data.</text>
</comment>
<dbReference type="Gene3D" id="3.40.630.10">
    <property type="entry name" value="Zn peptidases"/>
    <property type="match status" value="1"/>
</dbReference>
<organism evidence="1 2">
    <name type="scientific">Mycena albidolilacea</name>
    <dbReference type="NCBI Taxonomy" id="1033008"/>
    <lineage>
        <taxon>Eukaryota</taxon>
        <taxon>Fungi</taxon>
        <taxon>Dikarya</taxon>
        <taxon>Basidiomycota</taxon>
        <taxon>Agaricomycotina</taxon>
        <taxon>Agaricomycetes</taxon>
        <taxon>Agaricomycetidae</taxon>
        <taxon>Agaricales</taxon>
        <taxon>Marasmiineae</taxon>
        <taxon>Mycenaceae</taxon>
        <taxon>Mycena</taxon>
    </lineage>
</organism>
<dbReference type="PANTHER" id="PTHR30575:SF0">
    <property type="entry name" value="XAA-ARG DIPEPTIDASE"/>
    <property type="match status" value="1"/>
</dbReference>
<accession>A0AAD7ELK8</accession>
<dbReference type="AlphaFoldDB" id="A0AAD7ELK8"/>
<sequence>VRAPTVAEQKETLKHVLPCFDAAALATGCTVKVNFLGESGDLRQNKALGDEVVHIVRSKYGDVDYEWGINSASTDFGNVTYTLPSLHPGFG</sequence>